<feature type="transmembrane region" description="Helical" evidence="6">
    <location>
        <begin position="155"/>
        <end position="174"/>
    </location>
</feature>
<feature type="transmembrane region" description="Helical" evidence="6">
    <location>
        <begin position="227"/>
        <end position="250"/>
    </location>
</feature>
<keyword evidence="2" id="KW-1003">Cell membrane</keyword>
<dbReference type="Proteomes" id="UP000304382">
    <property type="component" value="Unassembled WGS sequence"/>
</dbReference>
<evidence type="ECO:0000313" key="7">
    <source>
        <dbReference type="EMBL" id="GCF14370.1"/>
    </source>
</evidence>
<protein>
    <submittedName>
        <fullName evidence="7">Amino acid transporter</fullName>
    </submittedName>
</protein>
<dbReference type="Pfam" id="PF13520">
    <property type="entry name" value="AA_permease_2"/>
    <property type="match status" value="1"/>
</dbReference>
<feature type="transmembrane region" description="Helical" evidence="6">
    <location>
        <begin position="12"/>
        <end position="31"/>
    </location>
</feature>
<feature type="transmembrane region" description="Helical" evidence="6">
    <location>
        <begin position="331"/>
        <end position="348"/>
    </location>
</feature>
<dbReference type="AlphaFoldDB" id="A0A4C2ELY8"/>
<feature type="transmembrane region" description="Helical" evidence="6">
    <location>
        <begin position="354"/>
        <end position="371"/>
    </location>
</feature>
<reference evidence="7 8" key="1">
    <citation type="submission" date="2019-02" db="EMBL/GenBank/DDBJ databases">
        <title>Haloarcula mannanilyticum sp. nov., a mannan degrading haloarchaeon isolated from commercial salt.</title>
        <authorList>
            <person name="Enomoto S."/>
            <person name="Shimane Y."/>
            <person name="Kamekura M."/>
            <person name="Ito T."/>
            <person name="Moriya O."/>
            <person name="Ihara K."/>
            <person name="Takahashi-Ando N."/>
            <person name="Fukushima Y."/>
            <person name="Yoshida Y."/>
            <person name="Usama R."/>
            <person name="Takai K."/>
            <person name="Minegishi H."/>
        </authorList>
    </citation>
    <scope>NUCLEOTIDE SEQUENCE [LARGE SCALE GENOMIC DNA]</scope>
    <source>
        <strain evidence="7 8">MD130-1</strain>
    </source>
</reference>
<evidence type="ECO:0000256" key="6">
    <source>
        <dbReference type="SAM" id="Phobius"/>
    </source>
</evidence>
<comment type="caution">
    <text evidence="7">The sequence shown here is derived from an EMBL/GenBank/DDBJ whole genome shotgun (WGS) entry which is preliminary data.</text>
</comment>
<sequence>MGESNLGLTEAVSIALGGMIGGGIYAVLGVVAQITMAATWAAFVLAGVVALCAGYSYNTLNSLRDAHGGSVSFVQCYLGNATLAGMVGWTLLFGYIGSMAMYAFAFAEFAIALGLPDGIAGLPTRPAVSVLAVAAFVGLNLLGARSTGTVENILVALKLAILVAFGILGLAYIHGFSAAPVDIGLDRLTSTSPIVAAAISFVAFQGWQLLFYDQEGIENPVETIRKAVYIAIPVAVAVYVLVGVVTVNLVPDALTNSPHVALKDAAATMLSPYGLSSFGAVLLSVSALFSTGSAINATLFSAAHFAKGMLTDDLLPDNVGDAETDGVPERTVVLIGTVTAAFAAVGSLNAITSFASLSFIVIFGAMSVLAFQQRDKSAVHPVPPALGAVGALGFFPLMLWNLRTREPATFYMVLVIAGAVIAVELLYFERAYLERKVTRIEAVVSDSVDPDN</sequence>
<comment type="subcellular location">
    <subcellularLocation>
        <location evidence="1">Cell membrane</location>
        <topology evidence="1">Multi-pass membrane protein</topology>
    </subcellularLocation>
</comment>
<evidence type="ECO:0000256" key="1">
    <source>
        <dbReference type="ARBA" id="ARBA00004651"/>
    </source>
</evidence>
<dbReference type="GO" id="GO:0005886">
    <property type="term" value="C:plasma membrane"/>
    <property type="evidence" value="ECO:0007669"/>
    <property type="project" value="UniProtKB-SubCell"/>
</dbReference>
<keyword evidence="4 6" id="KW-1133">Transmembrane helix</keyword>
<dbReference type="PANTHER" id="PTHR42770:SF11">
    <property type="entry name" value="INNER MEMBRANE TRANSPORT PROTEIN YBAT"/>
    <property type="match status" value="1"/>
</dbReference>
<feature type="transmembrane region" description="Helical" evidence="6">
    <location>
        <begin position="126"/>
        <end position="143"/>
    </location>
</feature>
<evidence type="ECO:0000256" key="5">
    <source>
        <dbReference type="ARBA" id="ARBA00023136"/>
    </source>
</evidence>
<keyword evidence="3 6" id="KW-0812">Transmembrane</keyword>
<feature type="transmembrane region" description="Helical" evidence="6">
    <location>
        <begin position="194"/>
        <end position="212"/>
    </location>
</feature>
<evidence type="ECO:0000313" key="8">
    <source>
        <dbReference type="Proteomes" id="UP000304382"/>
    </source>
</evidence>
<dbReference type="InterPro" id="IPR050367">
    <property type="entry name" value="APC_superfamily"/>
</dbReference>
<evidence type="ECO:0000256" key="2">
    <source>
        <dbReference type="ARBA" id="ARBA00022475"/>
    </source>
</evidence>
<keyword evidence="5 6" id="KW-0472">Membrane</keyword>
<keyword evidence="8" id="KW-1185">Reference proteome</keyword>
<accession>A0A4C2ELY8</accession>
<evidence type="ECO:0000256" key="3">
    <source>
        <dbReference type="ARBA" id="ARBA00022692"/>
    </source>
</evidence>
<organism evidence="7 8">
    <name type="scientific">Haloarcula mannanilytica</name>
    <dbReference type="NCBI Taxonomy" id="2509225"/>
    <lineage>
        <taxon>Archaea</taxon>
        <taxon>Methanobacteriati</taxon>
        <taxon>Methanobacteriota</taxon>
        <taxon>Stenosarchaea group</taxon>
        <taxon>Halobacteria</taxon>
        <taxon>Halobacteriales</taxon>
        <taxon>Haloarculaceae</taxon>
        <taxon>Haloarcula</taxon>
    </lineage>
</organism>
<feature type="transmembrane region" description="Helical" evidence="6">
    <location>
        <begin position="38"/>
        <end position="57"/>
    </location>
</feature>
<feature type="transmembrane region" description="Helical" evidence="6">
    <location>
        <begin position="383"/>
        <end position="402"/>
    </location>
</feature>
<feature type="transmembrane region" description="Helical" evidence="6">
    <location>
        <begin position="408"/>
        <end position="428"/>
    </location>
</feature>
<dbReference type="PANTHER" id="PTHR42770">
    <property type="entry name" value="AMINO ACID TRANSPORTER-RELATED"/>
    <property type="match status" value="1"/>
</dbReference>
<dbReference type="OrthoDB" id="43026at2157"/>
<dbReference type="InterPro" id="IPR002293">
    <property type="entry name" value="AA/rel_permease1"/>
</dbReference>
<gene>
    <name evidence="7" type="ORF">Harman_23050</name>
</gene>
<dbReference type="Gene3D" id="1.20.1740.10">
    <property type="entry name" value="Amino acid/polyamine transporter I"/>
    <property type="match status" value="1"/>
</dbReference>
<dbReference type="EMBL" id="BIXZ01000003">
    <property type="protein sequence ID" value="GCF14370.1"/>
    <property type="molecule type" value="Genomic_DNA"/>
</dbReference>
<feature type="transmembrane region" description="Helical" evidence="6">
    <location>
        <begin position="270"/>
        <end position="289"/>
    </location>
</feature>
<evidence type="ECO:0000256" key="4">
    <source>
        <dbReference type="ARBA" id="ARBA00022989"/>
    </source>
</evidence>
<proteinExistence type="predicted"/>
<dbReference type="GO" id="GO:0022857">
    <property type="term" value="F:transmembrane transporter activity"/>
    <property type="evidence" value="ECO:0007669"/>
    <property type="project" value="InterPro"/>
</dbReference>
<dbReference type="RefSeq" id="WP_137683960.1">
    <property type="nucleotide sequence ID" value="NZ_BIXZ01000003.1"/>
</dbReference>
<name>A0A4C2ELY8_9EURY</name>
<dbReference type="PIRSF" id="PIRSF006060">
    <property type="entry name" value="AA_transporter"/>
    <property type="match status" value="1"/>
</dbReference>